<dbReference type="STRING" id="35608.A0A2U1PCE2"/>
<reference evidence="2 3" key="1">
    <citation type="journal article" date="2018" name="Mol. Plant">
        <title>The genome of Artemisia annua provides insight into the evolution of Asteraceae family and artemisinin biosynthesis.</title>
        <authorList>
            <person name="Shen Q."/>
            <person name="Zhang L."/>
            <person name="Liao Z."/>
            <person name="Wang S."/>
            <person name="Yan T."/>
            <person name="Shi P."/>
            <person name="Liu M."/>
            <person name="Fu X."/>
            <person name="Pan Q."/>
            <person name="Wang Y."/>
            <person name="Lv Z."/>
            <person name="Lu X."/>
            <person name="Zhang F."/>
            <person name="Jiang W."/>
            <person name="Ma Y."/>
            <person name="Chen M."/>
            <person name="Hao X."/>
            <person name="Li L."/>
            <person name="Tang Y."/>
            <person name="Lv G."/>
            <person name="Zhou Y."/>
            <person name="Sun X."/>
            <person name="Brodelius P.E."/>
            <person name="Rose J.K.C."/>
            <person name="Tang K."/>
        </authorList>
    </citation>
    <scope>NUCLEOTIDE SEQUENCE [LARGE SCALE GENOMIC DNA]</scope>
    <source>
        <strain evidence="3">cv. Huhao1</strain>
        <tissue evidence="2">Leaf</tissue>
    </source>
</reference>
<gene>
    <name evidence="2" type="ORF">CTI12_AA168680</name>
</gene>
<evidence type="ECO:0000313" key="2">
    <source>
        <dbReference type="EMBL" id="PWA83431.1"/>
    </source>
</evidence>
<dbReference type="PANTHER" id="PTHR10848:SF4">
    <property type="entry name" value="DNA TOPOISOMERASE 6 SUBUNIT A"/>
    <property type="match status" value="1"/>
</dbReference>
<protein>
    <recommendedName>
        <fullName evidence="1">Topoisomerase 6 subunit A/Spo11 TOPRIM domain-containing protein</fullName>
    </recommendedName>
</protein>
<dbReference type="EMBL" id="PKPP01001351">
    <property type="protein sequence ID" value="PWA83431.1"/>
    <property type="molecule type" value="Genomic_DNA"/>
</dbReference>
<dbReference type="SUPFAM" id="SSF56726">
    <property type="entry name" value="DNA topoisomerase IV, alpha subunit"/>
    <property type="match status" value="1"/>
</dbReference>
<sequence>MVERLNINTSTENLLKLVAQIYTISFSLNIELENNVRKMKMELKLPIFAVTDCDLYGLRILSVYSLGTKSMSYECAYLSIPDIFWLGVRPSDWKTYEITENYLTSITLEDTLIQKNQQHNYIKTNNITFLYL</sequence>
<organism evidence="2 3">
    <name type="scientific">Artemisia annua</name>
    <name type="common">Sweet wormwood</name>
    <dbReference type="NCBI Taxonomy" id="35608"/>
    <lineage>
        <taxon>Eukaryota</taxon>
        <taxon>Viridiplantae</taxon>
        <taxon>Streptophyta</taxon>
        <taxon>Embryophyta</taxon>
        <taxon>Tracheophyta</taxon>
        <taxon>Spermatophyta</taxon>
        <taxon>Magnoliopsida</taxon>
        <taxon>eudicotyledons</taxon>
        <taxon>Gunneridae</taxon>
        <taxon>Pentapetalae</taxon>
        <taxon>asterids</taxon>
        <taxon>campanulids</taxon>
        <taxon>Asterales</taxon>
        <taxon>Asteraceae</taxon>
        <taxon>Asteroideae</taxon>
        <taxon>Anthemideae</taxon>
        <taxon>Artemisiinae</taxon>
        <taxon>Artemisia</taxon>
    </lineage>
</organism>
<accession>A0A2U1PCE2</accession>
<dbReference type="AlphaFoldDB" id="A0A2U1PCE2"/>
<dbReference type="OrthoDB" id="5377392at2759"/>
<keyword evidence="3" id="KW-1185">Reference proteome</keyword>
<name>A0A2U1PCE2_ARTAN</name>
<dbReference type="GO" id="GO:0000706">
    <property type="term" value="P:meiotic DNA double-strand break processing"/>
    <property type="evidence" value="ECO:0007669"/>
    <property type="project" value="TreeGrafter"/>
</dbReference>
<proteinExistence type="predicted"/>
<dbReference type="GO" id="GO:0000228">
    <property type="term" value="C:nuclear chromosome"/>
    <property type="evidence" value="ECO:0007669"/>
    <property type="project" value="TreeGrafter"/>
</dbReference>
<dbReference type="GO" id="GO:0003918">
    <property type="term" value="F:DNA topoisomerase type II (double strand cut, ATP-hydrolyzing) activity"/>
    <property type="evidence" value="ECO:0007669"/>
    <property type="project" value="InterPro"/>
</dbReference>
<dbReference type="InterPro" id="IPR034136">
    <property type="entry name" value="TOPRIM_Topo6A/Spo11"/>
</dbReference>
<dbReference type="GO" id="GO:0042138">
    <property type="term" value="P:meiotic DNA double-strand break formation"/>
    <property type="evidence" value="ECO:0007669"/>
    <property type="project" value="TreeGrafter"/>
</dbReference>
<feature type="domain" description="Topoisomerase 6 subunit A/Spo11 TOPRIM" evidence="1">
    <location>
        <begin position="36"/>
        <end position="124"/>
    </location>
</feature>
<evidence type="ECO:0000259" key="1">
    <source>
        <dbReference type="Pfam" id="PF21180"/>
    </source>
</evidence>
<dbReference type="Gene3D" id="3.40.1360.10">
    <property type="match status" value="1"/>
</dbReference>
<evidence type="ECO:0000313" key="3">
    <source>
        <dbReference type="Proteomes" id="UP000245207"/>
    </source>
</evidence>
<dbReference type="GO" id="GO:0003677">
    <property type="term" value="F:DNA binding"/>
    <property type="evidence" value="ECO:0007669"/>
    <property type="project" value="InterPro"/>
</dbReference>
<comment type="caution">
    <text evidence="2">The sequence shown here is derived from an EMBL/GenBank/DDBJ whole genome shotgun (WGS) entry which is preliminary data.</text>
</comment>
<dbReference type="InterPro" id="IPR036078">
    <property type="entry name" value="Spo11/TopoVI_A_sf"/>
</dbReference>
<dbReference type="PANTHER" id="PTHR10848">
    <property type="entry name" value="MEIOTIC RECOMBINATION PROTEIN SPO11"/>
    <property type="match status" value="1"/>
</dbReference>
<dbReference type="Pfam" id="PF21180">
    <property type="entry name" value="TOP6A-Spo11_Toprim"/>
    <property type="match status" value="1"/>
</dbReference>
<dbReference type="GO" id="GO:0007131">
    <property type="term" value="P:reciprocal meiotic recombination"/>
    <property type="evidence" value="ECO:0007669"/>
    <property type="project" value="TreeGrafter"/>
</dbReference>
<dbReference type="InterPro" id="IPR002815">
    <property type="entry name" value="Spo11/TopoVI_A"/>
</dbReference>
<dbReference type="Proteomes" id="UP000245207">
    <property type="component" value="Unassembled WGS sequence"/>
</dbReference>